<dbReference type="InterPro" id="IPR005532">
    <property type="entry name" value="SUMF_dom"/>
</dbReference>
<evidence type="ECO:0000313" key="4">
    <source>
        <dbReference type="Proteomes" id="UP000229498"/>
    </source>
</evidence>
<evidence type="ECO:0000259" key="2">
    <source>
        <dbReference type="Pfam" id="PF03781"/>
    </source>
</evidence>
<organism evidence="3 4">
    <name type="scientific">Minwuia thermotolerans</name>
    <dbReference type="NCBI Taxonomy" id="2056226"/>
    <lineage>
        <taxon>Bacteria</taxon>
        <taxon>Pseudomonadati</taxon>
        <taxon>Pseudomonadota</taxon>
        <taxon>Alphaproteobacteria</taxon>
        <taxon>Minwuiales</taxon>
        <taxon>Minwuiaceae</taxon>
        <taxon>Minwuia</taxon>
    </lineage>
</organism>
<dbReference type="Proteomes" id="UP000229498">
    <property type="component" value="Unassembled WGS sequence"/>
</dbReference>
<dbReference type="SUPFAM" id="SSF56436">
    <property type="entry name" value="C-type lectin-like"/>
    <property type="match status" value="1"/>
</dbReference>
<accession>A0A2M9FW69</accession>
<dbReference type="PANTHER" id="PTHR23150">
    <property type="entry name" value="SULFATASE MODIFYING FACTOR 1, 2"/>
    <property type="match status" value="1"/>
</dbReference>
<feature type="domain" description="Sulfatase-modifying factor enzyme-like" evidence="2">
    <location>
        <begin position="130"/>
        <end position="303"/>
    </location>
</feature>
<dbReference type="AlphaFoldDB" id="A0A2M9FW69"/>
<dbReference type="RefSeq" id="WP_109795872.1">
    <property type="nucleotide sequence ID" value="NZ_PHIG01000056.1"/>
</dbReference>
<dbReference type="OrthoDB" id="9768004at2"/>
<evidence type="ECO:0000313" key="3">
    <source>
        <dbReference type="EMBL" id="PJK27715.1"/>
    </source>
</evidence>
<comment type="caution">
    <text evidence="3">The sequence shown here is derived from an EMBL/GenBank/DDBJ whole genome shotgun (WGS) entry which is preliminary data.</text>
</comment>
<dbReference type="EMBL" id="PHIG01000056">
    <property type="protein sequence ID" value="PJK27715.1"/>
    <property type="molecule type" value="Genomic_DNA"/>
</dbReference>
<protein>
    <recommendedName>
        <fullName evidence="2">Sulfatase-modifying factor enzyme-like domain-containing protein</fullName>
    </recommendedName>
</protein>
<proteinExistence type="predicted"/>
<reference evidence="3 4" key="1">
    <citation type="submission" date="2017-11" db="EMBL/GenBank/DDBJ databases">
        <title>Draft genome sequence of Rhizobiales bacterium SY3-13.</title>
        <authorList>
            <person name="Sun C."/>
        </authorList>
    </citation>
    <scope>NUCLEOTIDE SEQUENCE [LARGE SCALE GENOMIC DNA]</scope>
    <source>
        <strain evidence="3 4">SY3-13</strain>
    </source>
</reference>
<feature type="signal peptide" evidence="1">
    <location>
        <begin position="1"/>
        <end position="21"/>
    </location>
</feature>
<feature type="chain" id="PRO_5014773676" description="Sulfatase-modifying factor enzyme-like domain-containing protein" evidence="1">
    <location>
        <begin position="22"/>
        <end position="519"/>
    </location>
</feature>
<sequence>MKSARCRLAALLLLAALPAGAQEITWNSESFNPRPLEGDLVLPMPCGGAMAFRKVNVPGSGALDDYRVTLGSHETDRGFAEYRRIAWLAGAFAAAGGGGSRHYYLGKYEVTAMQRAALGETCPDAANPDLELPATEISWAEAMLFAERYSEWLLRNAVGLVPAEEGAVGFLRLPTEAEWEFAARGGTAVGPAEFAERTFVPPGRLDEFVIHDGNSYRELNLIGTVQPNPLGLFDMLGNAAELALEPFRLNAVSHLHGQAGGFVLRGGSYLTRAGEIRTSHREEYPPVDEHGIRRQKTAGFRLALVAPALPSRDRIETVRKAWENLPQEDRNPDGEGAKLAAEQADPVEEARALAEAAPNGEMKRRLENLSFVIAESIRTRNQERDRAARELLSNAVFAARRATFDIVAFQRWKALADAVDDEARKARYMENHAEDYATFEFNLGYYLDRLTRIADDFGQEKLNGQAAVLKVEYADRGLRTLPPLTDRVLGHLEKIRSLGTGARPAIIQSLTDAAANAGK</sequence>
<evidence type="ECO:0000256" key="1">
    <source>
        <dbReference type="SAM" id="SignalP"/>
    </source>
</evidence>
<dbReference type="InterPro" id="IPR016187">
    <property type="entry name" value="CTDL_fold"/>
</dbReference>
<dbReference type="PANTHER" id="PTHR23150:SF19">
    <property type="entry name" value="FORMYLGLYCINE-GENERATING ENZYME"/>
    <property type="match status" value="1"/>
</dbReference>
<dbReference type="InterPro" id="IPR042095">
    <property type="entry name" value="SUMF_sf"/>
</dbReference>
<name>A0A2M9FW69_9PROT</name>
<keyword evidence="4" id="KW-1185">Reference proteome</keyword>
<dbReference type="InterPro" id="IPR051043">
    <property type="entry name" value="Sulfatase_Mod_Factor_Kinase"/>
</dbReference>
<dbReference type="Pfam" id="PF03781">
    <property type="entry name" value="FGE-sulfatase"/>
    <property type="match status" value="1"/>
</dbReference>
<dbReference type="Gene3D" id="3.90.1580.10">
    <property type="entry name" value="paralog of FGE (formylglycine-generating enzyme)"/>
    <property type="match status" value="1"/>
</dbReference>
<keyword evidence="1" id="KW-0732">Signal</keyword>
<gene>
    <name evidence="3" type="ORF">CVT23_20715</name>
</gene>
<dbReference type="GO" id="GO:0120147">
    <property type="term" value="F:formylglycine-generating oxidase activity"/>
    <property type="evidence" value="ECO:0007669"/>
    <property type="project" value="TreeGrafter"/>
</dbReference>